<proteinExistence type="predicted"/>
<organism evidence="2 3">
    <name type="scientific">Streptomyces drozdowiczii</name>
    <dbReference type="NCBI Taxonomy" id="202862"/>
    <lineage>
        <taxon>Bacteria</taxon>
        <taxon>Bacillati</taxon>
        <taxon>Actinomycetota</taxon>
        <taxon>Actinomycetes</taxon>
        <taxon>Kitasatosporales</taxon>
        <taxon>Streptomycetaceae</taxon>
        <taxon>Streptomyces</taxon>
    </lineage>
</organism>
<dbReference type="RefSeq" id="WP_265538414.1">
    <property type="nucleotide sequence ID" value="NZ_CP098740.1"/>
</dbReference>
<reference evidence="2" key="1">
    <citation type="journal article" date="2022" name="Front. Microbiol.">
        <title>Mirubactin C rescues the lethal effect of cell wall biosynthesis mutations in Bacillus subtilis.</title>
        <authorList>
            <person name="Kepplinger B."/>
            <person name="Wen X."/>
            <person name="Tyler A.R."/>
            <person name="Kim B.Y."/>
            <person name="Brown J."/>
            <person name="Banks P."/>
            <person name="Dashti Y."/>
            <person name="Mackenzie E.S."/>
            <person name="Wills C."/>
            <person name="Kawai Y."/>
            <person name="Waldron K.J."/>
            <person name="Allenby N.E.E."/>
            <person name="Wu L.J."/>
            <person name="Hall M.J."/>
            <person name="Errington J."/>
        </authorList>
    </citation>
    <scope>NUCLEOTIDE SEQUENCE</scope>
    <source>
        <strain evidence="2">MDA8-470</strain>
    </source>
</reference>
<feature type="transmembrane region" description="Helical" evidence="1">
    <location>
        <begin position="25"/>
        <end position="43"/>
    </location>
</feature>
<accession>A0ABY6PKG9</accession>
<evidence type="ECO:0000256" key="1">
    <source>
        <dbReference type="SAM" id="Phobius"/>
    </source>
</evidence>
<dbReference type="EMBL" id="CP098740">
    <property type="protein sequence ID" value="UZK52778.1"/>
    <property type="molecule type" value="Genomic_DNA"/>
</dbReference>
<sequence>MHADVLVLAGAVDDVDRLAQKVTSLLSGSVMLLMVVAAVVVTWAKSKSVVAAFVAALGGAALWFVVLNAPTFRDSIGDDLTPSSSSSSAVHGAGAGYAVLETYGPLPGRGEQR</sequence>
<gene>
    <name evidence="2" type="ORF">NEH16_00435</name>
</gene>
<feature type="transmembrane region" description="Helical" evidence="1">
    <location>
        <begin position="49"/>
        <end position="67"/>
    </location>
</feature>
<evidence type="ECO:0000313" key="3">
    <source>
        <dbReference type="Proteomes" id="UP001164963"/>
    </source>
</evidence>
<keyword evidence="3" id="KW-1185">Reference proteome</keyword>
<evidence type="ECO:0000313" key="2">
    <source>
        <dbReference type="EMBL" id="UZK52778.1"/>
    </source>
</evidence>
<keyword evidence="1" id="KW-0472">Membrane</keyword>
<keyword evidence="1" id="KW-1133">Transmembrane helix</keyword>
<keyword evidence="1" id="KW-0812">Transmembrane</keyword>
<protein>
    <submittedName>
        <fullName evidence="2">Uncharacterized protein</fullName>
    </submittedName>
</protein>
<name>A0ABY6PKG9_9ACTN</name>
<dbReference type="Proteomes" id="UP001164963">
    <property type="component" value="Chromosome"/>
</dbReference>